<accession>A0A8H6NYH9</accession>
<feature type="region of interest" description="Disordered" evidence="1">
    <location>
        <begin position="1"/>
        <end position="78"/>
    </location>
</feature>
<name>A0A8H6NYH9_9PEZI</name>
<sequence>MSYSSHINGDRRSSTDDGTQPGSSNDQTTSQSSGPYQAGGTNPQQHNGYPAQVNGAAGSSRDMTQPEPSELASDNAADLSVRPWSEDHISWLRRGEHDWTRAQTLTQLWRWCSDFATVLHYVYPRETIPQAKASMWQNLKNNLDATDMKVQRLILITNDEDYRGDLESIRGEIDSLHRRLMERRFSLNASV</sequence>
<evidence type="ECO:0000313" key="2">
    <source>
        <dbReference type="EMBL" id="KAF6844868.1"/>
    </source>
</evidence>
<gene>
    <name evidence="2" type="ORF">CMUS01_00665</name>
</gene>
<comment type="caution">
    <text evidence="2">The sequence shown here is derived from an EMBL/GenBank/DDBJ whole genome shotgun (WGS) entry which is preliminary data.</text>
</comment>
<keyword evidence="3" id="KW-1185">Reference proteome</keyword>
<evidence type="ECO:0000313" key="3">
    <source>
        <dbReference type="Proteomes" id="UP000639643"/>
    </source>
</evidence>
<dbReference type="AlphaFoldDB" id="A0A8H6NYH9"/>
<evidence type="ECO:0000256" key="1">
    <source>
        <dbReference type="SAM" id="MobiDB-lite"/>
    </source>
</evidence>
<reference evidence="2" key="1">
    <citation type="journal article" date="2020" name="Phytopathology">
        <title>Genome Sequence Resources of Colletotrichum truncatum, C. plurivorum, C. musicola, and C. sojae: Four Species Pathogenic to Soybean (Glycine max).</title>
        <authorList>
            <person name="Rogerio F."/>
            <person name="Boufleur T.R."/>
            <person name="Ciampi-Guillardi M."/>
            <person name="Sukno S.A."/>
            <person name="Thon M.R."/>
            <person name="Massola Junior N.S."/>
            <person name="Baroncelli R."/>
        </authorList>
    </citation>
    <scope>NUCLEOTIDE SEQUENCE</scope>
    <source>
        <strain evidence="2">LFN0074</strain>
    </source>
</reference>
<protein>
    <submittedName>
        <fullName evidence="2">Uncharacterized protein</fullName>
    </submittedName>
</protein>
<feature type="compositionally biased region" description="Polar residues" evidence="1">
    <location>
        <begin position="16"/>
        <end position="47"/>
    </location>
</feature>
<dbReference type="EMBL" id="WIGM01000009">
    <property type="protein sequence ID" value="KAF6844868.1"/>
    <property type="molecule type" value="Genomic_DNA"/>
</dbReference>
<dbReference type="Proteomes" id="UP000639643">
    <property type="component" value="Unassembled WGS sequence"/>
</dbReference>
<proteinExistence type="predicted"/>
<organism evidence="2 3">
    <name type="scientific">Colletotrichum musicola</name>
    <dbReference type="NCBI Taxonomy" id="2175873"/>
    <lineage>
        <taxon>Eukaryota</taxon>
        <taxon>Fungi</taxon>
        <taxon>Dikarya</taxon>
        <taxon>Ascomycota</taxon>
        <taxon>Pezizomycotina</taxon>
        <taxon>Sordariomycetes</taxon>
        <taxon>Hypocreomycetidae</taxon>
        <taxon>Glomerellales</taxon>
        <taxon>Glomerellaceae</taxon>
        <taxon>Colletotrichum</taxon>
        <taxon>Colletotrichum orchidearum species complex</taxon>
    </lineage>
</organism>